<organism evidence="1 2">
    <name type="scientific">Cotonvirus japonicus</name>
    <dbReference type="NCBI Taxonomy" id="2811091"/>
    <lineage>
        <taxon>Viruses</taxon>
        <taxon>Varidnaviria</taxon>
        <taxon>Bamfordvirae</taxon>
        <taxon>Nucleocytoviricota</taxon>
        <taxon>Megaviricetes</taxon>
        <taxon>Imitervirales</taxon>
        <taxon>Mimiviridae</taxon>
        <taxon>Megamimivirinae</taxon>
        <taxon>Cotonvirus</taxon>
        <taxon>Cotonvirus japonicum</taxon>
    </lineage>
</organism>
<dbReference type="Gene3D" id="3.90.830.10">
    <property type="entry name" value="Syntaxin Binding Protein 1, Chain A, domain 2"/>
    <property type="match status" value="1"/>
</dbReference>
<dbReference type="Proteomes" id="UP001321479">
    <property type="component" value="Segment"/>
</dbReference>
<sequence length="462" mass="53882">MDITSTRWKQKCCCYFVDLLRNYKVCGSLYIDEKLINIISNIIKYSTLLSCGINNIKIIDKTIEFVPKSGIILSHNSKDLFASLTISHNVKLFFYPKIPDFIINREYEIFDFGFIPIDIDILSLEDTNTLNMFGCNGCDTNQLTNYLLDVFNIYGYPSNIQADGNISNTIANITINKTRFDVTNINWNICEEYREQTFENLIIVDRVNDWDNFFQIGSNYESLLDYIYGIRQSRLLIDDNINNAMILNEDVIFQEIKNENFSSVGKILLDKIETIKKFYEDKNNLQTLSEFSDYISQISLYKQQHYSIEKHILICQYIQENLSNHIFKNLIVSEIIPEINIINDSINKISNAELLKYICITLQKNKTPYDKIKDLFDYLPTDDLECVLKKLSIGQKKISCCHKYKMVKTTNTNIMGNTIVFIIGGISYNEIFKIRQTYPKVLILTTNIWNANIFYDAVMKFK</sequence>
<dbReference type="GeneID" id="80557713"/>
<name>A0ABM7NQS0_9VIRU</name>
<dbReference type="InterPro" id="IPR027482">
    <property type="entry name" value="Sec1-like_dom2"/>
</dbReference>
<dbReference type="RefSeq" id="YP_010841116.1">
    <property type="nucleotide sequence ID" value="NC_079139.1"/>
</dbReference>
<dbReference type="SUPFAM" id="SSF56815">
    <property type="entry name" value="Sec1/munc18-like (SM) proteins"/>
    <property type="match status" value="1"/>
</dbReference>
<dbReference type="PANTHER" id="PTHR11679">
    <property type="entry name" value="VESICLE PROTEIN SORTING-ASSOCIATED"/>
    <property type="match status" value="1"/>
</dbReference>
<protein>
    <submittedName>
        <fullName evidence="1">Vacuolar sorting protein</fullName>
    </submittedName>
</protein>
<dbReference type="InterPro" id="IPR036045">
    <property type="entry name" value="Sec1-like_sf"/>
</dbReference>
<keyword evidence="2" id="KW-1185">Reference proteome</keyword>
<dbReference type="InterPro" id="IPR043127">
    <property type="entry name" value="Sec-1-like_dom3a"/>
</dbReference>
<reference evidence="1 2" key="1">
    <citation type="submission" date="2021-02" db="EMBL/GenBank/DDBJ databases">
        <title>Cotonvirus japonicus, which uses Golgi apparatus of host cells for its virion factory, phylogenetically links tailed tupanvirus and icosahedral mimivirus.</title>
        <authorList>
            <person name="Takahashi H."/>
            <person name="Fukaya S."/>
            <person name="Song C."/>
            <person name="Murata K."/>
            <person name="Takemura M."/>
        </authorList>
    </citation>
    <scope>NUCLEOTIDE SEQUENCE [LARGE SCALE GENOMIC DNA]</scope>
</reference>
<dbReference type="InterPro" id="IPR001619">
    <property type="entry name" value="Sec1-like"/>
</dbReference>
<evidence type="ECO:0000313" key="2">
    <source>
        <dbReference type="Proteomes" id="UP001321479"/>
    </source>
</evidence>
<dbReference type="EMBL" id="AP024483">
    <property type="protein sequence ID" value="BCS82508.1"/>
    <property type="molecule type" value="Genomic_DNA"/>
</dbReference>
<dbReference type="Pfam" id="PF00995">
    <property type="entry name" value="Sec1"/>
    <property type="match status" value="1"/>
</dbReference>
<evidence type="ECO:0000313" key="1">
    <source>
        <dbReference type="EMBL" id="BCS82508.1"/>
    </source>
</evidence>
<dbReference type="Gene3D" id="3.40.50.1910">
    <property type="match status" value="1"/>
</dbReference>
<accession>A0ABM7NQS0</accession>
<proteinExistence type="predicted"/>